<keyword evidence="2" id="KW-1185">Reference proteome</keyword>
<proteinExistence type="predicted"/>
<sequence>MFLTIIKIRQTLKTLKIAILTNADTYCTDDEKIKVESGGVIANKVSITPLTLPILDSGTFFMTPPNRSGIVAPIKNEAKNRVNINT</sequence>
<accession>A0ABS1LSV3</accession>
<protein>
    <submittedName>
        <fullName evidence="1">Uncharacterized protein</fullName>
    </submittedName>
</protein>
<name>A0ABS1LSV3_9LACO</name>
<organism evidence="1 2">
    <name type="scientific">Lactobacillus kitasatonis</name>
    <dbReference type="NCBI Taxonomy" id="237446"/>
    <lineage>
        <taxon>Bacteria</taxon>
        <taxon>Bacillati</taxon>
        <taxon>Bacillota</taxon>
        <taxon>Bacilli</taxon>
        <taxon>Lactobacillales</taxon>
        <taxon>Lactobacillaceae</taxon>
        <taxon>Lactobacillus</taxon>
    </lineage>
</organism>
<evidence type="ECO:0000313" key="2">
    <source>
        <dbReference type="Proteomes" id="UP000640912"/>
    </source>
</evidence>
<comment type="caution">
    <text evidence="1">The sequence shown here is derived from an EMBL/GenBank/DDBJ whole genome shotgun (WGS) entry which is preliminary data.</text>
</comment>
<evidence type="ECO:0000313" key="1">
    <source>
        <dbReference type="EMBL" id="MBL1071276.1"/>
    </source>
</evidence>
<gene>
    <name evidence="1" type="ORF">JEM47_01820</name>
</gene>
<dbReference type="Proteomes" id="UP000640912">
    <property type="component" value="Unassembled WGS sequence"/>
</dbReference>
<reference evidence="1 2" key="1">
    <citation type="journal article" date="2021" name="Microorganisms">
        <title>Dual Inhibition of Salmonella enterica and Clostridium perfringens by New Probiotic Candidates Isolated from Chicken Intestinal Mucosa.</title>
        <authorList>
            <person name="Lone A."/>
            <person name="Mottawea W."/>
            <person name="Ait Chait Y."/>
            <person name="Hammami R."/>
        </authorList>
    </citation>
    <scope>NUCLEOTIDE SEQUENCE [LARGE SCALE GENOMIC DNA]</scope>
    <source>
        <strain evidence="1 2">A12</strain>
    </source>
</reference>
<dbReference type="EMBL" id="JAEHNR010000013">
    <property type="protein sequence ID" value="MBL1071276.1"/>
    <property type="molecule type" value="Genomic_DNA"/>
</dbReference>
<dbReference type="RefSeq" id="WP_202017516.1">
    <property type="nucleotide sequence ID" value="NZ_JAEHNR010000013.1"/>
</dbReference>